<feature type="region of interest" description="Disordered" evidence="1">
    <location>
        <begin position="276"/>
        <end position="319"/>
    </location>
</feature>
<name>A0ABY7TRH6_9SPHN</name>
<dbReference type="InterPro" id="IPR040677">
    <property type="entry name" value="LPD7"/>
</dbReference>
<evidence type="ECO:0000259" key="2">
    <source>
        <dbReference type="Pfam" id="PF18821"/>
    </source>
</evidence>
<feature type="domain" description="Large polyvalent protein-associated" evidence="2">
    <location>
        <begin position="80"/>
        <end position="177"/>
    </location>
</feature>
<protein>
    <submittedName>
        <fullName evidence="3">DNA transfer protein</fullName>
    </submittedName>
</protein>
<keyword evidence="4" id="KW-1185">Reference proteome</keyword>
<geneLocation type="plasmid" evidence="3 4">
    <name>unnamed2</name>
</geneLocation>
<accession>A0ABY7TRH6</accession>
<keyword evidence="3" id="KW-0614">Plasmid</keyword>
<proteinExistence type="predicted"/>
<dbReference type="RefSeq" id="WP_273692145.1">
    <property type="nucleotide sequence ID" value="NZ_CP117413.1"/>
</dbReference>
<evidence type="ECO:0000313" key="4">
    <source>
        <dbReference type="Proteomes" id="UP001220395"/>
    </source>
</evidence>
<dbReference type="EMBL" id="CP117413">
    <property type="protein sequence ID" value="WCT75827.1"/>
    <property type="molecule type" value="Genomic_DNA"/>
</dbReference>
<feature type="region of interest" description="Disordered" evidence="1">
    <location>
        <begin position="180"/>
        <end position="232"/>
    </location>
</feature>
<evidence type="ECO:0000256" key="1">
    <source>
        <dbReference type="SAM" id="MobiDB-lite"/>
    </source>
</evidence>
<reference evidence="3 4" key="1">
    <citation type="submission" date="2023-02" db="EMBL/GenBank/DDBJ databases">
        <title>Genome sequence of Sphingomonas naphthae.</title>
        <authorList>
            <person name="Kim S."/>
            <person name="Heo J."/>
            <person name="Kwon S.-W."/>
        </authorList>
    </citation>
    <scope>NUCLEOTIDE SEQUENCE [LARGE SCALE GENOMIC DNA]</scope>
    <source>
        <strain evidence="3 4">KACC 18716</strain>
        <plasmid evidence="3 4">unnamed2</plasmid>
    </source>
</reference>
<evidence type="ECO:0000313" key="3">
    <source>
        <dbReference type="EMBL" id="WCT75827.1"/>
    </source>
</evidence>
<sequence length="319" mass="34589">MADKDKNPAPPKSPANTVALDASSPARAIKGGTAEAPSKPDPSIGQALPGPNAALPSREKSEKAGAVRSVDQGDMPDTVRKRYYSDKAKWSGDAIFFTSPETKDPAFRDQGRRLVTATESQEVVKDLVAIAQHRGWEQIHVTGSEAFRRAAWLEASRQGIEVRGFKPNERDIQELDRVRAAASRNSITPSVKAHREAEPGADRSAASARPSPSARTDMGSPGRPGQDNDRAARSQLRVIEAVIRRTLFDNPEAIGRVMSVAQAQFDAHVAAGRPIRPAQVRQVENRERQAPGDRATAQTSPSRETPGRAPRPPQRSRSR</sequence>
<dbReference type="Proteomes" id="UP001220395">
    <property type="component" value="Plasmid unnamed2"/>
</dbReference>
<feature type="region of interest" description="Disordered" evidence="1">
    <location>
        <begin position="1"/>
        <end position="79"/>
    </location>
</feature>
<organism evidence="3 4">
    <name type="scientific">Sphingomonas naphthae</name>
    <dbReference type="NCBI Taxonomy" id="1813468"/>
    <lineage>
        <taxon>Bacteria</taxon>
        <taxon>Pseudomonadati</taxon>
        <taxon>Pseudomonadota</taxon>
        <taxon>Alphaproteobacteria</taxon>
        <taxon>Sphingomonadales</taxon>
        <taxon>Sphingomonadaceae</taxon>
        <taxon>Sphingomonas</taxon>
    </lineage>
</organism>
<gene>
    <name evidence="3" type="ORF">PQ455_20205</name>
</gene>
<feature type="compositionally biased region" description="Low complexity" evidence="1">
    <location>
        <begin position="203"/>
        <end position="215"/>
    </location>
</feature>
<dbReference type="Pfam" id="PF18821">
    <property type="entry name" value="LPD7"/>
    <property type="match status" value="1"/>
</dbReference>